<proteinExistence type="inferred from homology"/>
<evidence type="ECO:0000256" key="4">
    <source>
        <dbReference type="ARBA" id="ARBA00022692"/>
    </source>
</evidence>
<organism evidence="10 11">
    <name type="scientific">Microvirga guangxiensis</name>
    <dbReference type="NCBI Taxonomy" id="549386"/>
    <lineage>
        <taxon>Bacteria</taxon>
        <taxon>Pseudomonadati</taxon>
        <taxon>Pseudomonadota</taxon>
        <taxon>Alphaproteobacteria</taxon>
        <taxon>Hyphomicrobiales</taxon>
        <taxon>Methylobacteriaceae</taxon>
        <taxon>Microvirga</taxon>
    </lineage>
</organism>
<evidence type="ECO:0000256" key="1">
    <source>
        <dbReference type="ARBA" id="ARBA00004651"/>
    </source>
</evidence>
<gene>
    <name evidence="10" type="ORF">SAMN02927923_00717</name>
</gene>
<accession>A0A1G5DMH9</accession>
<dbReference type="GO" id="GO:0031460">
    <property type="term" value="P:glycine betaine transport"/>
    <property type="evidence" value="ECO:0007669"/>
    <property type="project" value="TreeGrafter"/>
</dbReference>
<dbReference type="Pfam" id="PF00893">
    <property type="entry name" value="Multi_Drug_Res"/>
    <property type="match status" value="1"/>
</dbReference>
<dbReference type="Gene3D" id="1.10.3730.20">
    <property type="match status" value="1"/>
</dbReference>
<dbReference type="InterPro" id="IPR037185">
    <property type="entry name" value="EmrE-like"/>
</dbReference>
<keyword evidence="3" id="KW-1003">Cell membrane</keyword>
<name>A0A1G5DMH9_9HYPH</name>
<evidence type="ECO:0000256" key="2">
    <source>
        <dbReference type="ARBA" id="ARBA00022448"/>
    </source>
</evidence>
<reference evidence="10 11" key="1">
    <citation type="submission" date="2016-10" db="EMBL/GenBank/DDBJ databases">
        <authorList>
            <person name="de Groot N.N."/>
        </authorList>
    </citation>
    <scope>NUCLEOTIDE SEQUENCE [LARGE SCALE GENOMIC DNA]</scope>
    <source>
        <strain evidence="10 11">CGMCC 1.7666</strain>
    </source>
</reference>
<protein>
    <submittedName>
        <fullName evidence="10">Small multidrug resistance pump</fullName>
    </submittedName>
</protein>
<evidence type="ECO:0000313" key="10">
    <source>
        <dbReference type="EMBL" id="SCY15711.1"/>
    </source>
</evidence>
<dbReference type="GO" id="GO:0015297">
    <property type="term" value="F:antiporter activity"/>
    <property type="evidence" value="ECO:0007669"/>
    <property type="project" value="TreeGrafter"/>
</dbReference>
<keyword evidence="2" id="KW-0813">Transport</keyword>
<dbReference type="PANTHER" id="PTHR30561:SF1">
    <property type="entry name" value="MULTIDRUG TRANSPORTER EMRE"/>
    <property type="match status" value="1"/>
</dbReference>
<dbReference type="Proteomes" id="UP000199569">
    <property type="component" value="Unassembled WGS sequence"/>
</dbReference>
<dbReference type="FunFam" id="1.10.3730.20:FF:000001">
    <property type="entry name" value="Quaternary ammonium compound resistance transporter SugE"/>
    <property type="match status" value="1"/>
</dbReference>
<dbReference type="PANTHER" id="PTHR30561">
    <property type="entry name" value="SMR FAMILY PROTON-DEPENDENT DRUG EFFLUX TRANSPORTER SUGE"/>
    <property type="match status" value="1"/>
</dbReference>
<dbReference type="GO" id="GO:0015220">
    <property type="term" value="F:choline transmembrane transporter activity"/>
    <property type="evidence" value="ECO:0007669"/>
    <property type="project" value="TreeGrafter"/>
</dbReference>
<comment type="subcellular location">
    <subcellularLocation>
        <location evidence="1 8">Cell membrane</location>
        <topology evidence="1 8">Multi-pass membrane protein</topology>
    </subcellularLocation>
</comment>
<keyword evidence="5 9" id="KW-1133">Transmembrane helix</keyword>
<evidence type="ECO:0000313" key="11">
    <source>
        <dbReference type="Proteomes" id="UP000199569"/>
    </source>
</evidence>
<evidence type="ECO:0000256" key="3">
    <source>
        <dbReference type="ARBA" id="ARBA00022475"/>
    </source>
</evidence>
<dbReference type="EMBL" id="FMVJ01000003">
    <property type="protein sequence ID" value="SCY15711.1"/>
    <property type="molecule type" value="Genomic_DNA"/>
</dbReference>
<dbReference type="InterPro" id="IPR045324">
    <property type="entry name" value="Small_multidrug_res"/>
</dbReference>
<feature type="transmembrane region" description="Helical" evidence="9">
    <location>
        <begin position="60"/>
        <end position="81"/>
    </location>
</feature>
<evidence type="ECO:0000256" key="6">
    <source>
        <dbReference type="ARBA" id="ARBA00023136"/>
    </source>
</evidence>
<keyword evidence="4 8" id="KW-0812">Transmembrane</keyword>
<comment type="similarity">
    <text evidence="7 8">Belongs to the drug/metabolite transporter (DMT) superfamily. Small multidrug resistance (SMR) (TC 2.A.7.1) family.</text>
</comment>
<dbReference type="RefSeq" id="WP_139165428.1">
    <property type="nucleotide sequence ID" value="NZ_FMVJ01000003.1"/>
</dbReference>
<evidence type="ECO:0000256" key="9">
    <source>
        <dbReference type="SAM" id="Phobius"/>
    </source>
</evidence>
<dbReference type="AlphaFoldDB" id="A0A1G5DMH9"/>
<dbReference type="GO" id="GO:0015199">
    <property type="term" value="F:amino-acid betaine transmembrane transporter activity"/>
    <property type="evidence" value="ECO:0007669"/>
    <property type="project" value="TreeGrafter"/>
</dbReference>
<evidence type="ECO:0000256" key="5">
    <source>
        <dbReference type="ARBA" id="ARBA00022989"/>
    </source>
</evidence>
<dbReference type="SUPFAM" id="SSF103481">
    <property type="entry name" value="Multidrug resistance efflux transporter EmrE"/>
    <property type="match status" value="1"/>
</dbReference>
<feature type="transmembrane region" description="Helical" evidence="9">
    <location>
        <begin position="35"/>
        <end position="53"/>
    </location>
</feature>
<keyword evidence="11" id="KW-1185">Reference proteome</keyword>
<dbReference type="GO" id="GO:1990961">
    <property type="term" value="P:xenobiotic detoxification by transmembrane export across the plasma membrane"/>
    <property type="evidence" value="ECO:0007669"/>
    <property type="project" value="UniProtKB-ARBA"/>
</dbReference>
<dbReference type="STRING" id="549386.SAMN02927923_00717"/>
<dbReference type="OrthoDB" id="9808638at2"/>
<evidence type="ECO:0000256" key="7">
    <source>
        <dbReference type="ARBA" id="ARBA00038032"/>
    </source>
</evidence>
<feature type="transmembrane region" description="Helical" evidence="9">
    <location>
        <begin position="87"/>
        <end position="106"/>
    </location>
</feature>
<dbReference type="GO" id="GO:0005886">
    <property type="term" value="C:plasma membrane"/>
    <property type="evidence" value="ECO:0007669"/>
    <property type="project" value="UniProtKB-SubCell"/>
</dbReference>
<evidence type="ECO:0000256" key="8">
    <source>
        <dbReference type="RuleBase" id="RU003942"/>
    </source>
</evidence>
<sequence>MRRVSYLYLGVAIVAEVVATSALKASEGFSRLGPSLIVLFGYGLAFFFLSLTLRAIPVGIAYAIWSGIGIVLISAVGWIWFKQALDMPAIIGMGLIIAGVVVVNMFSKSVSH</sequence>
<keyword evidence="6 9" id="KW-0472">Membrane</keyword>
<dbReference type="InterPro" id="IPR000390">
    <property type="entry name" value="Small_drug/metabolite_transptr"/>
</dbReference>